<protein>
    <submittedName>
        <fullName evidence="1">Uncharacterized protein</fullName>
    </submittedName>
</protein>
<sequence length="59" mass="6183">MPGPGHDNPHDGDLHGGQVTALDLVELTEILLATSDVERALGELSAIAAASPRTRRWPG</sequence>
<evidence type="ECO:0000313" key="2">
    <source>
        <dbReference type="Proteomes" id="UP000579153"/>
    </source>
</evidence>
<name>A0A7W9G4B6_9ACTN</name>
<proteinExistence type="predicted"/>
<comment type="caution">
    <text evidence="1">The sequence shown here is derived from an EMBL/GenBank/DDBJ whole genome shotgun (WGS) entry which is preliminary data.</text>
</comment>
<evidence type="ECO:0000313" key="1">
    <source>
        <dbReference type="EMBL" id="MBB5776902.1"/>
    </source>
</evidence>
<dbReference type="RefSeq" id="WP_185070446.1">
    <property type="nucleotide sequence ID" value="NZ_JACHMB010000001.1"/>
</dbReference>
<dbReference type="Proteomes" id="UP000579153">
    <property type="component" value="Unassembled WGS sequence"/>
</dbReference>
<reference evidence="1 2" key="1">
    <citation type="submission" date="2020-08" db="EMBL/GenBank/DDBJ databases">
        <title>Sequencing the genomes of 1000 actinobacteria strains.</title>
        <authorList>
            <person name="Klenk H.-P."/>
        </authorList>
    </citation>
    <scope>NUCLEOTIDE SEQUENCE [LARGE SCALE GENOMIC DNA]</scope>
    <source>
        <strain evidence="1 2">DSM 45507</strain>
    </source>
</reference>
<accession>A0A7W9G4B6</accession>
<gene>
    <name evidence="1" type="ORF">HD596_003658</name>
</gene>
<dbReference type="AlphaFoldDB" id="A0A7W9G4B6"/>
<dbReference type="EMBL" id="JACHMB010000001">
    <property type="protein sequence ID" value="MBB5776902.1"/>
    <property type="molecule type" value="Genomic_DNA"/>
</dbReference>
<organism evidence="1 2">
    <name type="scientific">Nonomuraea jabiensis</name>
    <dbReference type="NCBI Taxonomy" id="882448"/>
    <lineage>
        <taxon>Bacteria</taxon>
        <taxon>Bacillati</taxon>
        <taxon>Actinomycetota</taxon>
        <taxon>Actinomycetes</taxon>
        <taxon>Streptosporangiales</taxon>
        <taxon>Streptosporangiaceae</taxon>
        <taxon>Nonomuraea</taxon>
    </lineage>
</organism>
<keyword evidence="2" id="KW-1185">Reference proteome</keyword>